<dbReference type="PROSITE" id="PS51755">
    <property type="entry name" value="OMPR_PHOB"/>
    <property type="match status" value="1"/>
</dbReference>
<dbReference type="EMBL" id="CP000237">
    <property type="protein sequence ID" value="ABD46188.1"/>
    <property type="molecule type" value="Genomic_DNA"/>
</dbReference>
<feature type="modified residue" description="4-aspartylphosphate" evidence="6">
    <location>
        <position position="55"/>
    </location>
</feature>
<keyword evidence="4 7" id="KW-0238">DNA-binding</keyword>
<dbReference type="PROSITE" id="PS50110">
    <property type="entry name" value="RESPONSE_REGULATORY"/>
    <property type="match status" value="1"/>
</dbReference>
<keyword evidence="3" id="KW-0805">Transcription regulation</keyword>
<proteinExistence type="predicted"/>
<dbReference type="SMART" id="SM00862">
    <property type="entry name" value="Trans_reg_C"/>
    <property type="match status" value="1"/>
</dbReference>
<dbReference type="OrthoDB" id="9802426at2"/>
<evidence type="ECO:0000256" key="8">
    <source>
        <dbReference type="SAM" id="MobiDB-lite"/>
    </source>
</evidence>
<evidence type="ECO:0000256" key="4">
    <source>
        <dbReference type="ARBA" id="ARBA00023125"/>
    </source>
</evidence>
<dbReference type="SMART" id="SM00448">
    <property type="entry name" value="REC"/>
    <property type="match status" value="1"/>
</dbReference>
<dbReference type="CDD" id="cd00383">
    <property type="entry name" value="trans_reg_C"/>
    <property type="match status" value="1"/>
</dbReference>
<feature type="compositionally biased region" description="Basic and acidic residues" evidence="8">
    <location>
        <begin position="250"/>
        <end position="265"/>
    </location>
</feature>
<evidence type="ECO:0000313" key="12">
    <source>
        <dbReference type="Proteomes" id="UP000001942"/>
    </source>
</evidence>
<dbReference type="PANTHER" id="PTHR48111:SF22">
    <property type="entry name" value="REGULATOR OF RPOS"/>
    <property type="match status" value="1"/>
</dbReference>
<evidence type="ECO:0000256" key="5">
    <source>
        <dbReference type="ARBA" id="ARBA00023163"/>
    </source>
</evidence>
<dbReference type="InterPro" id="IPR039420">
    <property type="entry name" value="WalR-like"/>
</dbReference>
<dbReference type="Gene3D" id="1.10.10.10">
    <property type="entry name" value="Winged helix-like DNA-binding domain superfamily/Winged helix DNA-binding domain"/>
    <property type="match status" value="1"/>
</dbReference>
<protein>
    <submittedName>
        <fullName evidence="11">DNA-binding response regulator</fullName>
    </submittedName>
</protein>
<reference evidence="11 12" key="1">
    <citation type="journal article" date="2006" name="PLoS Genet.">
        <title>Comparative genomics of emerging human ehrlichiosis agents.</title>
        <authorList>
            <person name="Dunning Hotopp J.C."/>
            <person name="Lin M."/>
            <person name="Madupu R."/>
            <person name="Crabtree J."/>
            <person name="Angiuoli S.V."/>
            <person name="Eisen J.A."/>
            <person name="Seshadri R."/>
            <person name="Ren Q."/>
            <person name="Wu M."/>
            <person name="Utterback T.R."/>
            <person name="Smith S."/>
            <person name="Lewis M."/>
            <person name="Khouri H."/>
            <person name="Zhang C."/>
            <person name="Niu H."/>
            <person name="Lin Q."/>
            <person name="Ohashi N."/>
            <person name="Zhi N."/>
            <person name="Nelson W."/>
            <person name="Brinkac L.M."/>
            <person name="Dodson R.J."/>
            <person name="Rosovitz M.J."/>
            <person name="Sundaram J."/>
            <person name="Daugherty S.C."/>
            <person name="Davidsen T."/>
            <person name="Durkin A.S."/>
            <person name="Gwinn M."/>
            <person name="Haft D.H."/>
            <person name="Selengut J.D."/>
            <person name="Sullivan S.A."/>
            <person name="Zafar N."/>
            <person name="Zhou L."/>
            <person name="Benahmed F."/>
            <person name="Forberger H."/>
            <person name="Halpin R."/>
            <person name="Mulligan S."/>
            <person name="Robinson J."/>
            <person name="White O."/>
            <person name="Rikihisa Y."/>
            <person name="Tettelin H."/>
        </authorList>
    </citation>
    <scope>NUCLEOTIDE SEQUENCE [LARGE SCALE GENOMIC DNA]</scope>
    <source>
        <strain evidence="12">ATCC VR-367 / Miyayama</strain>
    </source>
</reference>
<accession>Q2GEG8</accession>
<dbReference type="GO" id="GO:0006355">
    <property type="term" value="P:regulation of DNA-templated transcription"/>
    <property type="evidence" value="ECO:0007669"/>
    <property type="project" value="InterPro"/>
</dbReference>
<dbReference type="Pfam" id="PF00072">
    <property type="entry name" value="Response_reg"/>
    <property type="match status" value="1"/>
</dbReference>
<evidence type="ECO:0000256" key="7">
    <source>
        <dbReference type="PROSITE-ProRule" id="PRU01091"/>
    </source>
</evidence>
<dbReference type="RefSeq" id="WP_011451634.1">
    <property type="nucleotide sequence ID" value="NC_007798.1"/>
</dbReference>
<evidence type="ECO:0000256" key="6">
    <source>
        <dbReference type="PROSITE-ProRule" id="PRU00169"/>
    </source>
</evidence>
<feature type="DNA-binding region" description="OmpR/PhoB-type" evidence="7">
    <location>
        <begin position="129"/>
        <end position="229"/>
    </location>
</feature>
<dbReference type="InterPro" id="IPR036388">
    <property type="entry name" value="WH-like_DNA-bd_sf"/>
</dbReference>
<dbReference type="HOGENOM" id="CLU_000445_30_1_5"/>
<feature type="region of interest" description="Disordered" evidence="8">
    <location>
        <begin position="242"/>
        <end position="265"/>
    </location>
</feature>
<organism evidence="11 12">
    <name type="scientific">Ehrlichia sennetsu (strain ATCC VR-367 / Miyayama)</name>
    <name type="common">Neorickettsia sennetsu</name>
    <dbReference type="NCBI Taxonomy" id="222891"/>
    <lineage>
        <taxon>Bacteria</taxon>
        <taxon>Pseudomonadati</taxon>
        <taxon>Pseudomonadota</taxon>
        <taxon>Alphaproteobacteria</taxon>
        <taxon>Rickettsiales</taxon>
        <taxon>Anaplasmataceae</taxon>
        <taxon>Ehrlichia</taxon>
    </lineage>
</organism>
<evidence type="ECO:0000313" key="11">
    <source>
        <dbReference type="EMBL" id="ABD46188.1"/>
    </source>
</evidence>
<gene>
    <name evidence="11" type="ordered locus">NSE_0234</name>
</gene>
<dbReference type="Proteomes" id="UP000001942">
    <property type="component" value="Chromosome"/>
</dbReference>
<feature type="domain" description="Response regulatory" evidence="9">
    <location>
        <begin position="2"/>
        <end position="120"/>
    </location>
</feature>
<dbReference type="SUPFAM" id="SSF52172">
    <property type="entry name" value="CheY-like"/>
    <property type="match status" value="1"/>
</dbReference>
<dbReference type="PANTHER" id="PTHR48111">
    <property type="entry name" value="REGULATOR OF RPOS"/>
    <property type="match status" value="1"/>
</dbReference>
<dbReference type="InterPro" id="IPR001789">
    <property type="entry name" value="Sig_transdc_resp-reg_receiver"/>
</dbReference>
<evidence type="ECO:0000259" key="9">
    <source>
        <dbReference type="PROSITE" id="PS50110"/>
    </source>
</evidence>
<keyword evidence="2" id="KW-0902">Two-component regulatory system</keyword>
<sequence length="265" mass="29872">MRILVVDDEQKVTDYVKSIITSVGYVCDTASCCRDASALINSSKGDYQYDLIILDRVLPDGDGLDMILNLRCKNIKTPVIFFSALSSYENRIKAFDFGADDFIAKSELHKGEFLARIRAVLRRCFSHHFSKFKLGNMLVDFHMQVCKMRGKVVQLTNKEYSMLELMCLHGRGAIISKDKFISHLYSNNEPTEQKIIDVFACKLRSKLAAYNDGVSYIETVWGRGYTLNENVPPIRSSVKKSKAISDGDDAAVRTEAGHELQKSTT</sequence>
<dbReference type="STRING" id="222891.NSE_0234"/>
<keyword evidence="1 6" id="KW-0597">Phosphoprotein</keyword>
<dbReference type="InterPro" id="IPR011006">
    <property type="entry name" value="CheY-like_superfamily"/>
</dbReference>
<dbReference type="Pfam" id="PF00486">
    <property type="entry name" value="Trans_reg_C"/>
    <property type="match status" value="1"/>
</dbReference>
<feature type="domain" description="OmpR/PhoB-type" evidence="10">
    <location>
        <begin position="129"/>
        <end position="229"/>
    </location>
</feature>
<evidence type="ECO:0000256" key="1">
    <source>
        <dbReference type="ARBA" id="ARBA00022553"/>
    </source>
</evidence>
<evidence type="ECO:0000256" key="2">
    <source>
        <dbReference type="ARBA" id="ARBA00023012"/>
    </source>
</evidence>
<name>Q2GEG8_EHRS3</name>
<evidence type="ECO:0000256" key="3">
    <source>
        <dbReference type="ARBA" id="ARBA00023015"/>
    </source>
</evidence>
<dbReference type="KEGG" id="nse:NSE_0234"/>
<evidence type="ECO:0000259" key="10">
    <source>
        <dbReference type="PROSITE" id="PS51755"/>
    </source>
</evidence>
<dbReference type="InterPro" id="IPR001867">
    <property type="entry name" value="OmpR/PhoB-type_DNA-bd"/>
</dbReference>
<dbReference type="GO" id="GO:0000156">
    <property type="term" value="F:phosphorelay response regulator activity"/>
    <property type="evidence" value="ECO:0007669"/>
    <property type="project" value="TreeGrafter"/>
</dbReference>
<dbReference type="GO" id="GO:0032993">
    <property type="term" value="C:protein-DNA complex"/>
    <property type="evidence" value="ECO:0007669"/>
    <property type="project" value="TreeGrafter"/>
</dbReference>
<dbReference type="Gene3D" id="3.40.50.2300">
    <property type="match status" value="1"/>
</dbReference>
<dbReference type="eggNOG" id="COG0745">
    <property type="taxonomic scope" value="Bacteria"/>
</dbReference>
<keyword evidence="12" id="KW-1185">Reference proteome</keyword>
<dbReference type="GO" id="GO:0005829">
    <property type="term" value="C:cytosol"/>
    <property type="evidence" value="ECO:0007669"/>
    <property type="project" value="TreeGrafter"/>
</dbReference>
<dbReference type="AlphaFoldDB" id="Q2GEG8"/>
<dbReference type="GO" id="GO:0000976">
    <property type="term" value="F:transcription cis-regulatory region binding"/>
    <property type="evidence" value="ECO:0007669"/>
    <property type="project" value="TreeGrafter"/>
</dbReference>
<keyword evidence="5" id="KW-0804">Transcription</keyword>